<sequence>MSDLSNAIFDEYNGRLQAAALKATKNAASLSEDLSFYRSIDRDIAKQLDACSEKVLALTNSLLSLASSAKGKARLEHADDLTDLFESVVVETMDRLLEGADNALDRHTGKLKAPAISVRPQASKERGRTKMASSSTTPVVQHAAHLPKPQLKFKRGVDNTSTTAWAPSLKHKYNAQVPLGYGFRPEGEMMDGELLTNHPYRYEITNLVYPARMFQPLTPIPHKSFDDTPFTWVSTPAHFTVMLDHLRTVKEIAIDLEHHSLRSFGGFVCLMQISSREQDFVVDTLELRDELEELNEVFTDPNIVKVLHGAESDIVWLQQDFNLYIVNLFDTYHASKILDFPRHGLSTLLESYCDFTPDKRFQLADWRIRPLPTEMLHYARSDTHFLLFVYDNLRNALLDRALSRSQSRAQSPQQASTSRAASPGAVLLAPDTFVREVLARSAETALRVYVREQYSEVGDGPGGWDTLARKWSKLALFADGPGGMKREVYMAVHAWRDRVAREEDESTRYVLSNHHLFALAERPPPDMAGLLATFHTLPAVVRRRAGEMLDVIRTAVKRGLAAQPTVTPAPAAVSMPQTGKTPVQATSSETTDESPTSDAHPTTSLWLPSVPLAILAPHSSLLPNATFPTTMSSALFGDSLQAATRAQARSSRLQEIANRVHSNLAIVPSVPPPQDLSDPTPSELTMESAPLVGATSEIAYVPALQRQAIKPEVDDTIVVVGQTKKRRKRATVEETRAEKSSRRFPVETATDITPFDYASAPNILDDEPEQVTEAPRKNKRVKRGNSRISGSIAGTGKFPAPPRDRTQVKSGNVSHTFR</sequence>
<keyword evidence="2" id="KW-1185">Reference proteome</keyword>
<gene>
    <name evidence="1" type="ORF">K488DRAFT_54605</name>
</gene>
<name>A0ACB8QEZ1_9AGAM</name>
<reference evidence="1" key="2">
    <citation type="journal article" date="2022" name="New Phytol.">
        <title>Evolutionary transition to the ectomycorrhizal habit in the genomes of a hyperdiverse lineage of mushroom-forming fungi.</title>
        <authorList>
            <person name="Looney B."/>
            <person name="Miyauchi S."/>
            <person name="Morin E."/>
            <person name="Drula E."/>
            <person name="Courty P.E."/>
            <person name="Kohler A."/>
            <person name="Kuo A."/>
            <person name="LaButti K."/>
            <person name="Pangilinan J."/>
            <person name="Lipzen A."/>
            <person name="Riley R."/>
            <person name="Andreopoulos W."/>
            <person name="He G."/>
            <person name="Johnson J."/>
            <person name="Nolan M."/>
            <person name="Tritt A."/>
            <person name="Barry K.W."/>
            <person name="Grigoriev I.V."/>
            <person name="Nagy L.G."/>
            <person name="Hibbett D."/>
            <person name="Henrissat B."/>
            <person name="Matheny P.B."/>
            <person name="Labbe J."/>
            <person name="Martin F.M."/>
        </authorList>
    </citation>
    <scope>NUCLEOTIDE SEQUENCE</scope>
    <source>
        <strain evidence="1">EC-137</strain>
    </source>
</reference>
<proteinExistence type="predicted"/>
<dbReference type="Proteomes" id="UP000814128">
    <property type="component" value="Unassembled WGS sequence"/>
</dbReference>
<evidence type="ECO:0000313" key="1">
    <source>
        <dbReference type="EMBL" id="KAI0030263.1"/>
    </source>
</evidence>
<comment type="caution">
    <text evidence="1">The sequence shown here is derived from an EMBL/GenBank/DDBJ whole genome shotgun (WGS) entry which is preliminary data.</text>
</comment>
<dbReference type="EMBL" id="MU273631">
    <property type="protein sequence ID" value="KAI0030263.1"/>
    <property type="molecule type" value="Genomic_DNA"/>
</dbReference>
<protein>
    <submittedName>
        <fullName evidence="1">Ribonuclease H-like domain-containing protein</fullName>
    </submittedName>
</protein>
<organism evidence="1 2">
    <name type="scientific">Vararia minispora EC-137</name>
    <dbReference type="NCBI Taxonomy" id="1314806"/>
    <lineage>
        <taxon>Eukaryota</taxon>
        <taxon>Fungi</taxon>
        <taxon>Dikarya</taxon>
        <taxon>Basidiomycota</taxon>
        <taxon>Agaricomycotina</taxon>
        <taxon>Agaricomycetes</taxon>
        <taxon>Russulales</taxon>
        <taxon>Lachnocladiaceae</taxon>
        <taxon>Vararia</taxon>
    </lineage>
</organism>
<reference evidence="1" key="1">
    <citation type="submission" date="2021-02" db="EMBL/GenBank/DDBJ databases">
        <authorList>
            <consortium name="DOE Joint Genome Institute"/>
            <person name="Ahrendt S."/>
            <person name="Looney B.P."/>
            <person name="Miyauchi S."/>
            <person name="Morin E."/>
            <person name="Drula E."/>
            <person name="Courty P.E."/>
            <person name="Chicoki N."/>
            <person name="Fauchery L."/>
            <person name="Kohler A."/>
            <person name="Kuo A."/>
            <person name="Labutti K."/>
            <person name="Pangilinan J."/>
            <person name="Lipzen A."/>
            <person name="Riley R."/>
            <person name="Andreopoulos W."/>
            <person name="He G."/>
            <person name="Johnson J."/>
            <person name="Barry K.W."/>
            <person name="Grigoriev I.V."/>
            <person name="Nagy L."/>
            <person name="Hibbett D."/>
            <person name="Henrissat B."/>
            <person name="Matheny P.B."/>
            <person name="Labbe J."/>
            <person name="Martin F."/>
        </authorList>
    </citation>
    <scope>NUCLEOTIDE SEQUENCE</scope>
    <source>
        <strain evidence="1">EC-137</strain>
    </source>
</reference>
<evidence type="ECO:0000313" key="2">
    <source>
        <dbReference type="Proteomes" id="UP000814128"/>
    </source>
</evidence>
<accession>A0ACB8QEZ1</accession>